<feature type="signal peptide" evidence="1">
    <location>
        <begin position="1"/>
        <end position="17"/>
    </location>
</feature>
<name>A0AAJ0E8L6_9PEZI</name>
<organism evidence="2 3">
    <name type="scientific">Colletotrichum phormii</name>
    <dbReference type="NCBI Taxonomy" id="359342"/>
    <lineage>
        <taxon>Eukaryota</taxon>
        <taxon>Fungi</taxon>
        <taxon>Dikarya</taxon>
        <taxon>Ascomycota</taxon>
        <taxon>Pezizomycotina</taxon>
        <taxon>Sordariomycetes</taxon>
        <taxon>Hypocreomycetidae</taxon>
        <taxon>Glomerellales</taxon>
        <taxon>Glomerellaceae</taxon>
        <taxon>Colletotrichum</taxon>
        <taxon>Colletotrichum acutatum species complex</taxon>
    </lineage>
</organism>
<dbReference type="EMBL" id="JAHMHQ010000043">
    <property type="protein sequence ID" value="KAK1621810.1"/>
    <property type="molecule type" value="Genomic_DNA"/>
</dbReference>
<comment type="caution">
    <text evidence="2">The sequence shown here is derived from an EMBL/GenBank/DDBJ whole genome shotgun (WGS) entry which is preliminary data.</text>
</comment>
<evidence type="ECO:0000313" key="3">
    <source>
        <dbReference type="Proteomes" id="UP001243989"/>
    </source>
</evidence>
<accession>A0AAJ0E8L6</accession>
<proteinExistence type="predicted"/>
<protein>
    <submittedName>
        <fullName evidence="2">Uncharacterized protein</fullName>
    </submittedName>
</protein>
<dbReference type="RefSeq" id="XP_060437805.1">
    <property type="nucleotide sequence ID" value="XM_060588740.1"/>
</dbReference>
<dbReference type="AlphaFoldDB" id="A0AAJ0E8L6"/>
<reference evidence="2" key="1">
    <citation type="submission" date="2021-06" db="EMBL/GenBank/DDBJ databases">
        <title>Comparative genomics, transcriptomics and evolutionary studies reveal genomic signatures of adaptation to plant cell wall in hemibiotrophic fungi.</title>
        <authorList>
            <consortium name="DOE Joint Genome Institute"/>
            <person name="Baroncelli R."/>
            <person name="Diaz J.F."/>
            <person name="Benocci T."/>
            <person name="Peng M."/>
            <person name="Battaglia E."/>
            <person name="Haridas S."/>
            <person name="Andreopoulos W."/>
            <person name="Labutti K."/>
            <person name="Pangilinan J."/>
            <person name="Floch G.L."/>
            <person name="Makela M.R."/>
            <person name="Henrissat B."/>
            <person name="Grigoriev I.V."/>
            <person name="Crouch J.A."/>
            <person name="De Vries R.P."/>
            <person name="Sukno S.A."/>
            <person name="Thon M.R."/>
        </authorList>
    </citation>
    <scope>NUCLEOTIDE SEQUENCE</scope>
    <source>
        <strain evidence="2">CBS 102054</strain>
    </source>
</reference>
<evidence type="ECO:0000256" key="1">
    <source>
        <dbReference type="SAM" id="SignalP"/>
    </source>
</evidence>
<gene>
    <name evidence="2" type="ORF">BDP81DRAFT_400833</name>
</gene>
<sequence length="135" mass="14890">MVTFRLMGLAVAEFAWSADDDDDSGGGGEFELYEDLEVWGTIDDVEEFYEMDSEEARFDVPGGFRWSCCQRVGEVKCCRKGQHVAVLEHGPLTLGSFGEGDNAVGIPVKQSHGKRKAEEDIAGIAQRTRTGSRRI</sequence>
<dbReference type="Proteomes" id="UP001243989">
    <property type="component" value="Unassembled WGS sequence"/>
</dbReference>
<dbReference type="GeneID" id="85473602"/>
<evidence type="ECO:0000313" key="2">
    <source>
        <dbReference type="EMBL" id="KAK1621810.1"/>
    </source>
</evidence>
<keyword evidence="1" id="KW-0732">Signal</keyword>
<keyword evidence="3" id="KW-1185">Reference proteome</keyword>
<feature type="chain" id="PRO_5042602854" evidence="1">
    <location>
        <begin position="18"/>
        <end position="135"/>
    </location>
</feature>